<proteinExistence type="predicted"/>
<protein>
    <submittedName>
        <fullName evidence="1">Cyclase</fullName>
    </submittedName>
</protein>
<keyword evidence="2" id="KW-1185">Reference proteome</keyword>
<dbReference type="RefSeq" id="WP_056937551.1">
    <property type="nucleotide sequence ID" value="NZ_AZFN01000015.1"/>
</dbReference>
<dbReference type="Pfam" id="PF04199">
    <property type="entry name" value="Cyclase"/>
    <property type="match status" value="1"/>
</dbReference>
<dbReference type="GO" id="GO:0004061">
    <property type="term" value="F:arylformamidase activity"/>
    <property type="evidence" value="ECO:0007669"/>
    <property type="project" value="InterPro"/>
</dbReference>
<dbReference type="Gene3D" id="3.50.30.50">
    <property type="entry name" value="Putative cyclase"/>
    <property type="match status" value="1"/>
</dbReference>
<evidence type="ECO:0000313" key="1">
    <source>
        <dbReference type="EMBL" id="KRM01709.1"/>
    </source>
</evidence>
<dbReference type="InterPro" id="IPR007325">
    <property type="entry name" value="KFase/CYL"/>
</dbReference>
<organism evidence="1 2">
    <name type="scientific">Limosilactobacillus gastricus DSM 16045</name>
    <dbReference type="NCBI Taxonomy" id="1423749"/>
    <lineage>
        <taxon>Bacteria</taxon>
        <taxon>Bacillati</taxon>
        <taxon>Bacillota</taxon>
        <taxon>Bacilli</taxon>
        <taxon>Lactobacillales</taxon>
        <taxon>Lactobacillaceae</taxon>
        <taxon>Limosilactobacillus</taxon>
    </lineage>
</organism>
<dbReference type="InterPro" id="IPR037175">
    <property type="entry name" value="KFase_sf"/>
</dbReference>
<reference evidence="1 2" key="1">
    <citation type="journal article" date="2015" name="Genome Announc.">
        <title>Expanding the biotechnology potential of lactobacilli through comparative genomics of 213 strains and associated genera.</title>
        <authorList>
            <person name="Sun Z."/>
            <person name="Harris H.M."/>
            <person name="McCann A."/>
            <person name="Guo C."/>
            <person name="Argimon S."/>
            <person name="Zhang W."/>
            <person name="Yang X."/>
            <person name="Jeffery I.B."/>
            <person name="Cooney J.C."/>
            <person name="Kagawa T.F."/>
            <person name="Liu W."/>
            <person name="Song Y."/>
            <person name="Salvetti E."/>
            <person name="Wrobel A."/>
            <person name="Rasinkangas P."/>
            <person name="Parkhill J."/>
            <person name="Rea M.C."/>
            <person name="O'Sullivan O."/>
            <person name="Ritari J."/>
            <person name="Douillard F.P."/>
            <person name="Paul Ross R."/>
            <person name="Yang R."/>
            <person name="Briner A.E."/>
            <person name="Felis G.E."/>
            <person name="de Vos W.M."/>
            <person name="Barrangou R."/>
            <person name="Klaenhammer T.R."/>
            <person name="Caufield P.W."/>
            <person name="Cui Y."/>
            <person name="Zhang H."/>
            <person name="O'Toole P.W."/>
        </authorList>
    </citation>
    <scope>NUCLEOTIDE SEQUENCE [LARGE SCALE GENOMIC DNA]</scope>
    <source>
        <strain evidence="1 2">DSM 16045</strain>
    </source>
</reference>
<sequence length="246" mass="27692">MTKTSTQALFEQLKSKHWVDLTHPFGPDSPHFPAFQPAEFKTIFTTDQDGFFVKQYTFPGQYGTHLDPPVHFYAGDQRYIDDLPIKDLVLPLVVIDHSELAAQDPDRSLTVADLQAWEQEHGEIPAGAFVALRTDWSKRWPSQAKFENQDAAGQNHYPGWSIEALKYIYEERHAKANGHETFDTDTAVDQTDGLPAEYYVLSHGHFQVELLTNLDQVPATGAEILISVPRAEKAPGFPVRAVAIFD</sequence>
<dbReference type="EMBL" id="AZFN01000015">
    <property type="protein sequence ID" value="KRM01709.1"/>
    <property type="molecule type" value="Genomic_DNA"/>
</dbReference>
<dbReference type="PANTHER" id="PTHR31118:SF12">
    <property type="entry name" value="CYCLASE-LIKE PROTEIN 2"/>
    <property type="match status" value="1"/>
</dbReference>
<gene>
    <name evidence="1" type="ORF">FC60_GL000503</name>
</gene>
<dbReference type="Proteomes" id="UP000051739">
    <property type="component" value="Unassembled WGS sequence"/>
</dbReference>
<comment type="caution">
    <text evidence="1">The sequence shown here is derived from an EMBL/GenBank/DDBJ whole genome shotgun (WGS) entry which is preliminary data.</text>
</comment>
<evidence type="ECO:0000313" key="2">
    <source>
        <dbReference type="Proteomes" id="UP000051739"/>
    </source>
</evidence>
<dbReference type="GO" id="GO:0019441">
    <property type="term" value="P:L-tryptophan catabolic process to kynurenine"/>
    <property type="evidence" value="ECO:0007669"/>
    <property type="project" value="InterPro"/>
</dbReference>
<dbReference type="AlphaFoldDB" id="A0A0R1V8B3"/>
<accession>A0A0R1V8B3</accession>
<dbReference type="PANTHER" id="PTHR31118">
    <property type="entry name" value="CYCLASE-LIKE PROTEIN 2"/>
    <property type="match status" value="1"/>
</dbReference>
<name>A0A0R1V8B3_9LACO</name>
<dbReference type="PATRIC" id="fig|1423749.3.peg.507"/>
<dbReference type="SUPFAM" id="SSF102198">
    <property type="entry name" value="Putative cyclase"/>
    <property type="match status" value="1"/>
</dbReference>